<accession>A0AAV7UV56</accession>
<name>A0AAV7UV56_PLEWA</name>
<gene>
    <name evidence="1" type="ORF">NDU88_001769</name>
</gene>
<evidence type="ECO:0008006" key="3">
    <source>
        <dbReference type="Google" id="ProtNLM"/>
    </source>
</evidence>
<dbReference type="Proteomes" id="UP001066276">
    <property type="component" value="Chromosome 2_2"/>
</dbReference>
<dbReference type="EMBL" id="JANPWB010000004">
    <property type="protein sequence ID" value="KAJ1192462.1"/>
    <property type="molecule type" value="Genomic_DNA"/>
</dbReference>
<reference evidence="1" key="1">
    <citation type="journal article" date="2022" name="bioRxiv">
        <title>Sequencing and chromosome-scale assembly of the giantPleurodeles waltlgenome.</title>
        <authorList>
            <person name="Brown T."/>
            <person name="Elewa A."/>
            <person name="Iarovenko S."/>
            <person name="Subramanian E."/>
            <person name="Araus A.J."/>
            <person name="Petzold A."/>
            <person name="Susuki M."/>
            <person name="Suzuki K.-i.T."/>
            <person name="Hayashi T."/>
            <person name="Toyoda A."/>
            <person name="Oliveira C."/>
            <person name="Osipova E."/>
            <person name="Leigh N.D."/>
            <person name="Simon A."/>
            <person name="Yun M.H."/>
        </authorList>
    </citation>
    <scope>NUCLEOTIDE SEQUENCE</scope>
    <source>
        <strain evidence="1">20211129_DDA</strain>
        <tissue evidence="1">Liver</tissue>
    </source>
</reference>
<sequence length="99" mass="11514">MLECHIEIVQEELKVIDDPTFDEVLLIAKKIDHPMKCVEVLKKNSTEVIHAIGRESRKKEYVKDDVKKKEHKGWGVMKNQSKEQKRCFGCDKTGHHADD</sequence>
<evidence type="ECO:0000313" key="2">
    <source>
        <dbReference type="Proteomes" id="UP001066276"/>
    </source>
</evidence>
<protein>
    <recommendedName>
        <fullName evidence="3">CCHC-type domain-containing protein</fullName>
    </recommendedName>
</protein>
<evidence type="ECO:0000313" key="1">
    <source>
        <dbReference type="EMBL" id="KAJ1192462.1"/>
    </source>
</evidence>
<keyword evidence="2" id="KW-1185">Reference proteome</keyword>
<dbReference type="AlphaFoldDB" id="A0AAV7UV56"/>
<organism evidence="1 2">
    <name type="scientific">Pleurodeles waltl</name>
    <name type="common">Iberian ribbed newt</name>
    <dbReference type="NCBI Taxonomy" id="8319"/>
    <lineage>
        <taxon>Eukaryota</taxon>
        <taxon>Metazoa</taxon>
        <taxon>Chordata</taxon>
        <taxon>Craniata</taxon>
        <taxon>Vertebrata</taxon>
        <taxon>Euteleostomi</taxon>
        <taxon>Amphibia</taxon>
        <taxon>Batrachia</taxon>
        <taxon>Caudata</taxon>
        <taxon>Salamandroidea</taxon>
        <taxon>Salamandridae</taxon>
        <taxon>Pleurodelinae</taxon>
        <taxon>Pleurodeles</taxon>
    </lineage>
</organism>
<proteinExistence type="predicted"/>
<comment type="caution">
    <text evidence="1">The sequence shown here is derived from an EMBL/GenBank/DDBJ whole genome shotgun (WGS) entry which is preliminary data.</text>
</comment>